<dbReference type="Pfam" id="PF09863">
    <property type="entry name" value="DUF2090"/>
    <property type="match status" value="1"/>
</dbReference>
<dbReference type="CDD" id="cd01166">
    <property type="entry name" value="KdgK"/>
    <property type="match status" value="1"/>
</dbReference>
<dbReference type="RefSeq" id="WP_182167997.1">
    <property type="nucleotide sequence ID" value="NZ_JACFXV010000066.1"/>
</dbReference>
<dbReference type="NCBIfam" id="TIGR04382">
    <property type="entry name" value="myo_inos_iolC_N"/>
    <property type="match status" value="1"/>
</dbReference>
<dbReference type="Gene3D" id="3.40.1190.20">
    <property type="match status" value="1"/>
</dbReference>
<dbReference type="PANTHER" id="PTHR43085:SF49">
    <property type="entry name" value="5-DEHYDRO-2-DEOXYGLUCONOKINASE"/>
    <property type="match status" value="1"/>
</dbReference>
<feature type="domain" description="DUF2090" evidence="7">
    <location>
        <begin position="326"/>
        <end position="636"/>
    </location>
</feature>
<dbReference type="SUPFAM" id="SSF53613">
    <property type="entry name" value="Ribokinase-like"/>
    <property type="match status" value="1"/>
</dbReference>
<evidence type="ECO:0000256" key="1">
    <source>
        <dbReference type="ARBA" id="ARBA00010688"/>
    </source>
</evidence>
<evidence type="ECO:0000256" key="3">
    <source>
        <dbReference type="ARBA" id="ARBA00022741"/>
    </source>
</evidence>
<dbReference type="InterPro" id="IPR029056">
    <property type="entry name" value="Ribokinase-like"/>
</dbReference>
<protein>
    <submittedName>
        <fullName evidence="8">5-dehydro-2-deoxygluconokinase</fullName>
        <ecNumber evidence="8">2.7.1.92</ecNumber>
    </submittedName>
</protein>
<keyword evidence="9" id="KW-1185">Reference proteome</keyword>
<keyword evidence="2 8" id="KW-0808">Transferase</keyword>
<dbReference type="PROSITE" id="PS00583">
    <property type="entry name" value="PFKB_KINASES_1"/>
    <property type="match status" value="1"/>
</dbReference>
<dbReference type="PANTHER" id="PTHR43085">
    <property type="entry name" value="HEXOKINASE FAMILY MEMBER"/>
    <property type="match status" value="1"/>
</dbReference>
<keyword evidence="4 8" id="KW-0418">Kinase</keyword>
<gene>
    <name evidence="8" type="primary">iolC</name>
    <name evidence="8" type="ORF">H2509_18730</name>
</gene>
<dbReference type="GO" id="GO:0047590">
    <property type="term" value="F:5-dehydro-2-deoxygluconokinase activity"/>
    <property type="evidence" value="ECO:0007669"/>
    <property type="project" value="UniProtKB-EC"/>
</dbReference>
<organism evidence="8 9">
    <name type="scientific">Stappia albiluteola</name>
    <dbReference type="NCBI Taxonomy" id="2758565"/>
    <lineage>
        <taxon>Bacteria</taxon>
        <taxon>Pseudomonadati</taxon>
        <taxon>Pseudomonadota</taxon>
        <taxon>Alphaproteobacteria</taxon>
        <taxon>Hyphomicrobiales</taxon>
        <taxon>Stappiaceae</taxon>
        <taxon>Stappia</taxon>
    </lineage>
</organism>
<dbReference type="InterPro" id="IPR030830">
    <property type="entry name" value="Myo_inos_IolC"/>
</dbReference>
<dbReference type="InterPro" id="IPR050306">
    <property type="entry name" value="PfkB_Carbo_kinase"/>
</dbReference>
<evidence type="ECO:0000256" key="4">
    <source>
        <dbReference type="ARBA" id="ARBA00022777"/>
    </source>
</evidence>
<dbReference type="PROSITE" id="PS00584">
    <property type="entry name" value="PFKB_KINASES_2"/>
    <property type="match status" value="1"/>
</dbReference>
<evidence type="ECO:0000259" key="7">
    <source>
        <dbReference type="Pfam" id="PF09863"/>
    </source>
</evidence>
<dbReference type="AlphaFoldDB" id="A0A839AL44"/>
<comment type="similarity">
    <text evidence="1">Belongs to the carbohydrate kinase PfkB family.</text>
</comment>
<evidence type="ECO:0000256" key="5">
    <source>
        <dbReference type="ARBA" id="ARBA00022840"/>
    </source>
</evidence>
<dbReference type="InterPro" id="IPR011611">
    <property type="entry name" value="PfkB_dom"/>
</dbReference>
<name>A0A839AL44_9HYPH</name>
<comment type="caution">
    <text evidence="8">The sequence shown here is derived from an EMBL/GenBank/DDBJ whole genome shotgun (WGS) entry which is preliminary data.</text>
</comment>
<dbReference type="GO" id="GO:0005524">
    <property type="term" value="F:ATP binding"/>
    <property type="evidence" value="ECO:0007669"/>
    <property type="project" value="UniProtKB-KW"/>
</dbReference>
<dbReference type="InterPro" id="IPR023314">
    <property type="entry name" value="Myo_inos_IolC-like_sf"/>
</dbReference>
<keyword evidence="5" id="KW-0067">ATP-binding</keyword>
<keyword evidence="3" id="KW-0547">Nucleotide-binding</keyword>
<reference evidence="8 9" key="1">
    <citation type="submission" date="2020-07" db="EMBL/GenBank/DDBJ databases">
        <title>Stappia sp., F7233, whole genome shotgun sequencing project.</title>
        <authorList>
            <person name="Jiang S."/>
            <person name="Liu Z.W."/>
            <person name="Du Z.J."/>
        </authorList>
    </citation>
    <scope>NUCLEOTIDE SEQUENCE [LARGE SCALE GENOMIC DNA]</scope>
    <source>
        <strain evidence="8 9">F7233</strain>
    </source>
</reference>
<dbReference type="Proteomes" id="UP000541109">
    <property type="component" value="Unassembled WGS sequence"/>
</dbReference>
<dbReference type="Pfam" id="PF00294">
    <property type="entry name" value="PfkB"/>
    <property type="match status" value="1"/>
</dbReference>
<evidence type="ECO:0000256" key="2">
    <source>
        <dbReference type="ARBA" id="ARBA00022679"/>
    </source>
</evidence>
<dbReference type="EC" id="2.7.1.92" evidence="8"/>
<evidence type="ECO:0000259" key="6">
    <source>
        <dbReference type="Pfam" id="PF00294"/>
    </source>
</evidence>
<feature type="domain" description="Carbohydrate kinase PfkB" evidence="6">
    <location>
        <begin position="8"/>
        <end position="323"/>
    </location>
</feature>
<evidence type="ECO:0000313" key="9">
    <source>
        <dbReference type="Proteomes" id="UP000541109"/>
    </source>
</evidence>
<dbReference type="Gene3D" id="3.20.20.70">
    <property type="entry name" value="Aldolase class I"/>
    <property type="match status" value="1"/>
</dbReference>
<proteinExistence type="inferred from homology"/>
<evidence type="ECO:0000313" key="8">
    <source>
        <dbReference type="EMBL" id="MBA5779169.1"/>
    </source>
</evidence>
<dbReference type="Gene3D" id="2.20.150.10">
    <property type="entry name" value="putative 5-dehydro-2- deoxygluconokinase"/>
    <property type="match status" value="1"/>
</dbReference>
<dbReference type="InterPro" id="IPR013785">
    <property type="entry name" value="Aldolase_TIM"/>
</dbReference>
<accession>A0A839AL44</accession>
<dbReference type="InterPro" id="IPR018659">
    <property type="entry name" value="DUF2090"/>
</dbReference>
<dbReference type="EMBL" id="JACFXV010000066">
    <property type="protein sequence ID" value="MBA5779169.1"/>
    <property type="molecule type" value="Genomic_DNA"/>
</dbReference>
<dbReference type="InterPro" id="IPR002173">
    <property type="entry name" value="Carboh/pur_kinase_PfkB_CS"/>
</dbReference>
<sequence length="644" mass="70080">MPAERSLDVITIGRASVDLYGQQIGSRLEDIGTFAKSVGGCPANIAIGTARLGLKSGFITRVGDEQMGRYILEQLQREGVETKGIVTDRERLTALVILSVRDEEAFPLIFYRENCADMALVPDDIDPDFIASAKAIVVTGTHFSKPGPDAASRKAIAEARKAGVRVVFDVDYRPNLWGLAGHDAGESRYIASDTVSAHLQSILPDCDLVVGTEEELMIAGGAREPLDAIRAIRDLTDAVIVCKRGPMGCVVFDSAIPASIEDGIKGPGFPVEVFNVLGAGDAFMSGFLRGYLAGESFETCAKWANACGAFAVSRLLCSPEIPTWEEMQYFLTHGSPHRALRLDEDVNHVHRATTRRPLYEDPACDTLMAFAIDHRAQLEDLADRLGAPRERIAAFKRLAVKAATRVADGRPGFGMLLDGTHGRQALFDAPAQNFWIGRPVEAPGSRPLDFDGGGSLAAKLVEWPVTHCIKCLCFYHPDDPADLRQKQERELLRLADAAHRIGRELLVEIIAGKHGPLEPDTLPRVMNRLYDLDIKPDWWKLEPQADKAAWDAIGKVIDSRDPLCRGIVLLGLEAPEAELEAAFAAAAGTPRVKGFAVGRTLFATAAERWLRGDIDDEAAIADMATRFSRLAGTWQALTAKRRAA</sequence>